<evidence type="ECO:0000313" key="1">
    <source>
        <dbReference type="EMBL" id="QFF98058.1"/>
    </source>
</evidence>
<proteinExistence type="predicted"/>
<dbReference type="AlphaFoldDB" id="A0A5J6SJP9"/>
<gene>
    <name evidence="1" type="ORF">PB01_04065</name>
</gene>
<evidence type="ECO:0000313" key="2">
    <source>
        <dbReference type="Proteomes" id="UP000325517"/>
    </source>
</evidence>
<dbReference type="KEGG" id="psyo:PB01_04065"/>
<dbReference type="OrthoDB" id="1097360at2"/>
<sequence length="90" mass="10377">MILYLRPFFGSKRSNHLLRELLNAVLEDKIISVEIRNTNFQMMHSNDKASSMDLCAIMGSGEQINIEMQEHGHRALPEIISIALKNLEFY</sequence>
<dbReference type="EMBL" id="CP031223">
    <property type="protein sequence ID" value="QFF98058.1"/>
    <property type="molecule type" value="Genomic_DNA"/>
</dbReference>
<dbReference type="RefSeq" id="WP_151699003.1">
    <property type="nucleotide sequence ID" value="NZ_CP031223.1"/>
</dbReference>
<dbReference type="Proteomes" id="UP000325517">
    <property type="component" value="Chromosome"/>
</dbReference>
<dbReference type="Pfam" id="PF12784">
    <property type="entry name" value="PDDEXK_2"/>
    <property type="match status" value="1"/>
</dbReference>
<protein>
    <submittedName>
        <fullName evidence="1">Uncharacterized protein</fullName>
    </submittedName>
</protein>
<keyword evidence="2" id="KW-1185">Reference proteome</keyword>
<reference evidence="1 2" key="1">
    <citation type="submission" date="2018-07" db="EMBL/GenBank/DDBJ databases">
        <title>Complete genome sequence of Psychrobacillus sp. PB01, isolated from iceberg, and comparative genome analysis of Psychrobacillus strains.</title>
        <authorList>
            <person name="Lee P.C."/>
        </authorList>
    </citation>
    <scope>NUCLEOTIDE SEQUENCE [LARGE SCALE GENOMIC DNA]</scope>
    <source>
        <strain evidence="1 2">PB01</strain>
    </source>
</reference>
<name>A0A5J6SJP9_9BACI</name>
<accession>A0A5J6SJP9</accession>
<organism evidence="1 2">
    <name type="scientific">Psychrobacillus glaciei</name>
    <dbReference type="NCBI Taxonomy" id="2283160"/>
    <lineage>
        <taxon>Bacteria</taxon>
        <taxon>Bacillati</taxon>
        <taxon>Bacillota</taxon>
        <taxon>Bacilli</taxon>
        <taxon>Bacillales</taxon>
        <taxon>Bacillaceae</taxon>
        <taxon>Psychrobacillus</taxon>
    </lineage>
</organism>